<dbReference type="GO" id="GO:0004523">
    <property type="term" value="F:RNA-DNA hybrid ribonuclease activity"/>
    <property type="evidence" value="ECO:0007669"/>
    <property type="project" value="InterPro"/>
</dbReference>
<dbReference type="PROSITE" id="PS50878">
    <property type="entry name" value="RT_POL"/>
    <property type="match status" value="1"/>
</dbReference>
<sequence>MQGFRDALDYCGLKDLGFTSYPFTWCNKRPGDQNVWVRLDRGVATADWILCFSTARIHHLEAFHSDHRPIILISDAKPKRFYKKRMPFRFEAMWLQENTCEAVVENSWADVHDPNLVGVLSKKISSCQDNFKIWNRETFGQIQISLAKKLKELNWAEEAGMYRSNPALINKLRVEIQGLKSKEEIMWKQRSHVNWLKEGDQNTRYFHCKANQRNKHNYILGFEDDNGLWTEDESRMGGLVEAYFTNIFTSSNPSGFNDVLNGMPPTVTPEMNTGLLRPYTAEEVHKALNQMAPLTAPGPDGMPPIFYKSFWHIVGGDVTNAVLTELNSGFVPKSLNHTFIALIPKIKDPKKVSDFRPISLCNVIYKLIAKVLVNRLKMILPYVVSNSQSAFLSGRLITDNVLVAFETLHYLKQKTQGKLGFMALKLDMSKAYDRVEWEFLRRAMLHLGFTDRFVSMIMACITSVSFSILLNGEPVGNIKPSRGLRQGDPLSPYLFLGWKEKILSQAGREVLIKAVIQAIPTYSMSCFKLPKGLIRDIEVMIGKFWWGYSSDTRKIHWAKWERMCSPKEVGGMGFKEIEKFNEALLAKQVWHMMNNLDSLCFKVFKAKFFLNCSILEANESKAGSYAWTSILSAREVVKNGMVWRIGDGKSVGIREDKWLPDQCYRKVISPLPSIPPDSKVSCLIDTNTREWKVDLIKQLFVPQEAKKILSIPLSIRLPPDQLIWSKNPSGKFTTRSAYRLLAFNDSANNPSSSNPGPQKSFWRGLWKLRAPAKVNHFAWRACNEALPTVVNLARRQVVNSDLCSNCNSVPEDVVHAVWSCKAVEGVWQTLSWTNPLVHAQSGNLSNLFASFLQVTEDYRAEIFILATWSLWNRWDAVRLNRPTHPLDQTLSVAGGLLQEYINAQPNLPTPDQLHITHQWRPPDQPRFKANFNGAMFSNINAARIGVVIRNSNAEVIGALSRRIPLPRTMEEVEALACREAAKLVKEISVSEVVFEGDSAIIVQALKHGQANQSVYGHIFWIDMI</sequence>
<dbReference type="InterPro" id="IPR052343">
    <property type="entry name" value="Retrotransposon-Effector_Assoc"/>
</dbReference>
<dbReference type="InterPro" id="IPR036397">
    <property type="entry name" value="RNaseH_sf"/>
</dbReference>
<reference evidence="2 3" key="1">
    <citation type="submission" date="2024-01" db="EMBL/GenBank/DDBJ databases">
        <title>A telomere-to-telomere, gap-free genome of sweet tea (Lithocarpus litseifolius).</title>
        <authorList>
            <person name="Zhou J."/>
        </authorList>
    </citation>
    <scope>NUCLEOTIDE SEQUENCE [LARGE SCALE GENOMIC DNA]</scope>
    <source>
        <strain evidence="2">Zhou-2022a</strain>
        <tissue evidence="2">Leaf</tissue>
    </source>
</reference>
<dbReference type="Proteomes" id="UP001459277">
    <property type="component" value="Unassembled WGS sequence"/>
</dbReference>
<dbReference type="InterPro" id="IPR002156">
    <property type="entry name" value="RNaseH_domain"/>
</dbReference>
<proteinExistence type="predicted"/>
<evidence type="ECO:0000259" key="1">
    <source>
        <dbReference type="PROSITE" id="PS50878"/>
    </source>
</evidence>
<name>A0AAW2C6P8_9ROSI</name>
<dbReference type="SUPFAM" id="SSF56672">
    <property type="entry name" value="DNA/RNA polymerases"/>
    <property type="match status" value="1"/>
</dbReference>
<dbReference type="GO" id="GO:0003676">
    <property type="term" value="F:nucleic acid binding"/>
    <property type="evidence" value="ECO:0007669"/>
    <property type="project" value="InterPro"/>
</dbReference>
<evidence type="ECO:0000313" key="3">
    <source>
        <dbReference type="Proteomes" id="UP001459277"/>
    </source>
</evidence>
<dbReference type="InterPro" id="IPR000477">
    <property type="entry name" value="RT_dom"/>
</dbReference>
<dbReference type="CDD" id="cd06222">
    <property type="entry name" value="RNase_H_like"/>
    <property type="match status" value="1"/>
</dbReference>
<dbReference type="Gene3D" id="3.60.10.10">
    <property type="entry name" value="Endonuclease/exonuclease/phosphatase"/>
    <property type="match status" value="1"/>
</dbReference>
<dbReference type="CDD" id="cd01650">
    <property type="entry name" value="RT_nLTR_like"/>
    <property type="match status" value="1"/>
</dbReference>
<protein>
    <recommendedName>
        <fullName evidence="1">Reverse transcriptase domain-containing protein</fullName>
    </recommendedName>
</protein>
<dbReference type="EMBL" id="JAZDWU010000008">
    <property type="protein sequence ID" value="KAK9993901.1"/>
    <property type="molecule type" value="Genomic_DNA"/>
</dbReference>
<comment type="caution">
    <text evidence="2">The sequence shown here is derived from an EMBL/GenBank/DDBJ whole genome shotgun (WGS) entry which is preliminary data.</text>
</comment>
<dbReference type="Pfam" id="PF13966">
    <property type="entry name" value="zf-RVT"/>
    <property type="match status" value="1"/>
</dbReference>
<dbReference type="PANTHER" id="PTHR46890">
    <property type="entry name" value="NON-LTR RETROLELEMENT REVERSE TRANSCRIPTASE-LIKE PROTEIN-RELATED"/>
    <property type="match status" value="1"/>
</dbReference>
<dbReference type="Pfam" id="PF13456">
    <property type="entry name" value="RVT_3"/>
    <property type="match status" value="1"/>
</dbReference>
<keyword evidence="3" id="KW-1185">Reference proteome</keyword>
<dbReference type="PANTHER" id="PTHR46890:SF48">
    <property type="entry name" value="RNA-DIRECTED DNA POLYMERASE"/>
    <property type="match status" value="1"/>
</dbReference>
<evidence type="ECO:0000313" key="2">
    <source>
        <dbReference type="EMBL" id="KAK9993901.1"/>
    </source>
</evidence>
<dbReference type="InterPro" id="IPR036691">
    <property type="entry name" value="Endo/exonu/phosph_ase_sf"/>
</dbReference>
<gene>
    <name evidence="2" type="ORF">SO802_023604</name>
</gene>
<dbReference type="AlphaFoldDB" id="A0AAW2C6P8"/>
<dbReference type="Pfam" id="PF00078">
    <property type="entry name" value="RVT_1"/>
    <property type="match status" value="1"/>
</dbReference>
<dbReference type="SUPFAM" id="SSF56219">
    <property type="entry name" value="DNase I-like"/>
    <property type="match status" value="1"/>
</dbReference>
<dbReference type="SUPFAM" id="SSF53098">
    <property type="entry name" value="Ribonuclease H-like"/>
    <property type="match status" value="1"/>
</dbReference>
<organism evidence="2 3">
    <name type="scientific">Lithocarpus litseifolius</name>
    <dbReference type="NCBI Taxonomy" id="425828"/>
    <lineage>
        <taxon>Eukaryota</taxon>
        <taxon>Viridiplantae</taxon>
        <taxon>Streptophyta</taxon>
        <taxon>Embryophyta</taxon>
        <taxon>Tracheophyta</taxon>
        <taxon>Spermatophyta</taxon>
        <taxon>Magnoliopsida</taxon>
        <taxon>eudicotyledons</taxon>
        <taxon>Gunneridae</taxon>
        <taxon>Pentapetalae</taxon>
        <taxon>rosids</taxon>
        <taxon>fabids</taxon>
        <taxon>Fagales</taxon>
        <taxon>Fagaceae</taxon>
        <taxon>Lithocarpus</taxon>
    </lineage>
</organism>
<dbReference type="Gene3D" id="3.30.420.10">
    <property type="entry name" value="Ribonuclease H-like superfamily/Ribonuclease H"/>
    <property type="match status" value="1"/>
</dbReference>
<accession>A0AAW2C6P8</accession>
<dbReference type="InterPro" id="IPR044730">
    <property type="entry name" value="RNase_H-like_dom_plant"/>
</dbReference>
<dbReference type="InterPro" id="IPR012337">
    <property type="entry name" value="RNaseH-like_sf"/>
</dbReference>
<dbReference type="InterPro" id="IPR043502">
    <property type="entry name" value="DNA/RNA_pol_sf"/>
</dbReference>
<feature type="domain" description="Reverse transcriptase" evidence="1">
    <location>
        <begin position="324"/>
        <end position="576"/>
    </location>
</feature>
<dbReference type="InterPro" id="IPR026960">
    <property type="entry name" value="RVT-Znf"/>
</dbReference>